<reference evidence="10" key="2">
    <citation type="submission" date="2025-09" db="UniProtKB">
        <authorList>
            <consortium name="Ensembl"/>
        </authorList>
    </citation>
    <scope>IDENTIFICATION</scope>
</reference>
<dbReference type="Ensembl" id="ENSLLET00000036378.1">
    <property type="protein sequence ID" value="ENSLLEP00000035047.1"/>
    <property type="gene ID" value="ENSLLEG00000012928.1"/>
</dbReference>
<dbReference type="PANTHER" id="PTHR18864:SF1">
    <property type="entry name" value="KINECTIN"/>
    <property type="match status" value="1"/>
</dbReference>
<keyword evidence="4 8" id="KW-1133">Transmembrane helix</keyword>
<dbReference type="GO" id="GO:0015031">
    <property type="term" value="P:protein transport"/>
    <property type="evidence" value="ECO:0007669"/>
    <property type="project" value="InterPro"/>
</dbReference>
<feature type="compositionally biased region" description="Basic and acidic residues" evidence="7">
    <location>
        <begin position="65"/>
        <end position="81"/>
    </location>
</feature>
<feature type="compositionally biased region" description="Basic residues" evidence="7">
    <location>
        <begin position="162"/>
        <end position="172"/>
    </location>
</feature>
<evidence type="ECO:0000256" key="8">
    <source>
        <dbReference type="SAM" id="Phobius"/>
    </source>
</evidence>
<dbReference type="GO" id="GO:0005789">
    <property type="term" value="C:endoplasmic reticulum membrane"/>
    <property type="evidence" value="ECO:0007669"/>
    <property type="project" value="UniProtKB-SubCell"/>
</dbReference>
<dbReference type="InterPro" id="IPR007794">
    <property type="entry name" value="Rib_rcpt_KP"/>
</dbReference>
<dbReference type="PANTHER" id="PTHR18864">
    <property type="entry name" value="KINECTIN"/>
    <property type="match status" value="1"/>
</dbReference>
<evidence type="ECO:0000256" key="3">
    <source>
        <dbReference type="ARBA" id="ARBA00022824"/>
    </source>
</evidence>
<keyword evidence="2 8" id="KW-0812">Transmembrane</keyword>
<feature type="region of interest" description="Disordered" evidence="7">
    <location>
        <begin position="247"/>
        <end position="269"/>
    </location>
</feature>
<feature type="region of interest" description="Disordered" evidence="7">
    <location>
        <begin position="93"/>
        <end position="208"/>
    </location>
</feature>
<gene>
    <name evidence="10" type="primary">KTN1</name>
</gene>
<evidence type="ECO:0000313" key="11">
    <source>
        <dbReference type="Proteomes" id="UP000694569"/>
    </source>
</evidence>
<keyword evidence="11" id="KW-1185">Reference proteome</keyword>
<accession>A0A8C5QC15</accession>
<comment type="subcellular location">
    <subcellularLocation>
        <location evidence="1">Endoplasmic reticulum membrane</location>
        <topology evidence="1">Single-pass membrane protein</topology>
    </subcellularLocation>
</comment>
<dbReference type="AlphaFoldDB" id="A0A8C5QC15"/>
<dbReference type="GO" id="GO:0007018">
    <property type="term" value="P:microtubule-based movement"/>
    <property type="evidence" value="ECO:0007669"/>
    <property type="project" value="InterPro"/>
</dbReference>
<keyword evidence="3" id="KW-0256">Endoplasmic reticulum</keyword>
<feature type="compositionally biased region" description="Basic residues" evidence="7">
    <location>
        <begin position="113"/>
        <end position="122"/>
    </location>
</feature>
<evidence type="ECO:0000256" key="1">
    <source>
        <dbReference type="ARBA" id="ARBA00004389"/>
    </source>
</evidence>
<keyword evidence="5 8" id="KW-0472">Membrane</keyword>
<name>A0A8C5QC15_9ANUR</name>
<evidence type="ECO:0000313" key="10">
    <source>
        <dbReference type="Ensembl" id="ENSLLEP00000035047.1"/>
    </source>
</evidence>
<sequence length="1005" mass="113984">MEFYESTYFIILIPSVVIAMIFLFFWLFMKETSYDEVLAKQKKDLKLPPLKVDKKKVEKKKNKKKESQNGHLHESDSETANREFDLMDALSSEEEHVVPAPVIEAEPAVNVRERKKKDKKPPKLVTEEPAGKEINGTKPPGKKAELVPVTKQPTPPIDASGSKKKQGAKKLKNGTVVPSTKKQEPPSPPADVKPQESGSGKKRITAKKQKIDTLSALVNEPLIQAAVYVPLMDNTAEQVVEKKVEKEAAVRADPAEGPPRGGGKKAKAVTDKENAEVKFKDVVSAMRSLTLSEEEAMAVMETLKEKSRAVQEIVRKVRLLSFLEPHAPLCLGFSLRWEFIRTRLSDGDLLVMELLGEKQKSNLMEAKARERIAAMEKEHGVFQSKMHSSYQDAQQMQLKFQQVREQLETQLGHLKQENSILRDAVSSATNQMESKQSGELNKLRQDCTRLVNELAEKNNKMVQEEMQKKSSEQVASQLKAQIQEAERRVEEAETYLRSRLAECDVIQQDMQGKLLTKESEIQTLHSKFTDTMVSNQQLEQRILQLMEASQSEGLQMHIQDLLKQNEALNLQIQKYHSQMHAQVTPRLPGCEAAPAGVLSPPPPPFSMQEKEDKIKTVEELLEAGLIEMANKEEELRVCAAPVCLPALRCPVPPLCACWLCFAVSDPLCVFSSLSDKDAQIEALREEAESLKSALEQQRKKNNDLREKNWKAMDALASTEKMLQNKVNKTAKVTPLSARREHFYKEQPRMSSILDHRGVFAGGGCRHTDLPPRFLQVLEQKLKEGEEIHSLLQLECEKYKSVLAETEGILQRLQRSVEEEEGRWKVKVEESQKELKEVCGVSVCVCLCLCLCLRKEREHLETELEKAEHDRASYVSEVRELKDLLTELQLKLDGSYSEASRQNEELALLKTRLRETLQKLEFEQSERQKVAKDVHEVKPQRYARSITTIQCPCPQEPREKTLQSLSQSVTRLQQCLQALNQQLTKGREHYQVIGKITSASRTLNPL</sequence>
<feature type="domain" description="Ribosome receptor lysine/proline rich" evidence="9">
    <location>
        <begin position="29"/>
        <end position="145"/>
    </location>
</feature>
<dbReference type="Pfam" id="PF05104">
    <property type="entry name" value="Rib_recp_KP_reg"/>
    <property type="match status" value="1"/>
</dbReference>
<feature type="transmembrane region" description="Helical" evidence="8">
    <location>
        <begin position="7"/>
        <end position="29"/>
    </location>
</feature>
<feature type="region of interest" description="Disordered" evidence="7">
    <location>
        <begin position="55"/>
        <end position="81"/>
    </location>
</feature>
<organism evidence="10 11">
    <name type="scientific">Leptobrachium leishanense</name>
    <name type="common">Leishan spiny toad</name>
    <dbReference type="NCBI Taxonomy" id="445787"/>
    <lineage>
        <taxon>Eukaryota</taxon>
        <taxon>Metazoa</taxon>
        <taxon>Chordata</taxon>
        <taxon>Craniata</taxon>
        <taxon>Vertebrata</taxon>
        <taxon>Euteleostomi</taxon>
        <taxon>Amphibia</taxon>
        <taxon>Batrachia</taxon>
        <taxon>Anura</taxon>
        <taxon>Pelobatoidea</taxon>
        <taxon>Megophryidae</taxon>
        <taxon>Leptobrachium</taxon>
    </lineage>
</organism>
<feature type="coiled-coil region" evidence="6">
    <location>
        <begin position="607"/>
        <end position="634"/>
    </location>
</feature>
<feature type="coiled-coil region" evidence="6">
    <location>
        <begin position="673"/>
        <end position="714"/>
    </location>
</feature>
<proteinExistence type="predicted"/>
<evidence type="ECO:0000256" key="7">
    <source>
        <dbReference type="SAM" id="MobiDB-lite"/>
    </source>
</evidence>
<dbReference type="GeneTree" id="ENSGT00940000158237"/>
<feature type="coiled-coil region" evidence="6">
    <location>
        <begin position="774"/>
        <end position="822"/>
    </location>
</feature>
<evidence type="ECO:0000259" key="9">
    <source>
        <dbReference type="Pfam" id="PF05104"/>
    </source>
</evidence>
<evidence type="ECO:0000256" key="4">
    <source>
        <dbReference type="ARBA" id="ARBA00022989"/>
    </source>
</evidence>
<protein>
    <submittedName>
        <fullName evidence="10">Kinectin 1</fullName>
    </submittedName>
</protein>
<evidence type="ECO:0000256" key="6">
    <source>
        <dbReference type="SAM" id="Coils"/>
    </source>
</evidence>
<feature type="coiled-coil region" evidence="6">
    <location>
        <begin position="404"/>
        <end position="502"/>
    </location>
</feature>
<feature type="coiled-coil region" evidence="6">
    <location>
        <begin position="849"/>
        <end position="925"/>
    </location>
</feature>
<dbReference type="GO" id="GO:0019894">
    <property type="term" value="F:kinesin binding"/>
    <property type="evidence" value="ECO:0007669"/>
    <property type="project" value="InterPro"/>
</dbReference>
<evidence type="ECO:0000256" key="2">
    <source>
        <dbReference type="ARBA" id="ARBA00022692"/>
    </source>
</evidence>
<dbReference type="Proteomes" id="UP000694569">
    <property type="component" value="Unplaced"/>
</dbReference>
<evidence type="ECO:0000256" key="5">
    <source>
        <dbReference type="ARBA" id="ARBA00023136"/>
    </source>
</evidence>
<dbReference type="InterPro" id="IPR024854">
    <property type="entry name" value="Kinectin"/>
</dbReference>
<keyword evidence="6" id="KW-0175">Coiled coil</keyword>
<reference evidence="10" key="1">
    <citation type="submission" date="2025-08" db="UniProtKB">
        <authorList>
            <consortium name="Ensembl"/>
        </authorList>
    </citation>
    <scope>IDENTIFICATION</scope>
</reference>
<dbReference type="OrthoDB" id="5875463at2759"/>